<protein>
    <submittedName>
        <fullName evidence="1">Protein containing DUF177</fullName>
    </submittedName>
</protein>
<reference evidence="1" key="1">
    <citation type="journal article" date="2012" name="PLoS ONE">
        <title>Gene sets for utilization of primary and secondary nutrition supplies in the distal gut of endangered iberian lynx.</title>
        <authorList>
            <person name="Alcaide M."/>
            <person name="Messina E."/>
            <person name="Richter M."/>
            <person name="Bargiela R."/>
            <person name="Peplies J."/>
            <person name="Huws S.A."/>
            <person name="Newbold C.J."/>
            <person name="Golyshin P.N."/>
            <person name="Simon M.A."/>
            <person name="Lopez G."/>
            <person name="Yakimov M.M."/>
            <person name="Ferrer M."/>
        </authorList>
    </citation>
    <scope>NUCLEOTIDE SEQUENCE</scope>
</reference>
<feature type="non-terminal residue" evidence="1">
    <location>
        <position position="1"/>
    </location>
</feature>
<dbReference type="EMBL" id="AMCI01007000">
    <property type="protein sequence ID" value="EJW93382.1"/>
    <property type="molecule type" value="Genomic_DNA"/>
</dbReference>
<organism evidence="1">
    <name type="scientific">gut metagenome</name>
    <dbReference type="NCBI Taxonomy" id="749906"/>
    <lineage>
        <taxon>unclassified sequences</taxon>
        <taxon>metagenomes</taxon>
        <taxon>organismal metagenomes</taxon>
    </lineage>
</organism>
<accession>J9FUX3</accession>
<dbReference type="AlphaFoldDB" id="J9FUX3"/>
<evidence type="ECO:0000313" key="1">
    <source>
        <dbReference type="EMBL" id="EJW93382.1"/>
    </source>
</evidence>
<gene>
    <name evidence="1" type="ORF">EVA_18513</name>
</gene>
<proteinExistence type="predicted"/>
<sequence length="31" mass="3450">QCGANLNDGPCNCENTEIDPRWAALMQLKDE</sequence>
<comment type="caution">
    <text evidence="1">The sequence shown here is derived from an EMBL/GenBank/DDBJ whole genome shotgun (WGS) entry which is preliminary data.</text>
</comment>
<name>J9FUX3_9ZZZZ</name>